<dbReference type="EMBL" id="KL815429">
    <property type="protein sequence ID" value="KFM83242.1"/>
    <property type="molecule type" value="Genomic_DNA"/>
</dbReference>
<evidence type="ECO:0000313" key="4">
    <source>
        <dbReference type="Proteomes" id="UP000054359"/>
    </source>
</evidence>
<evidence type="ECO:0000256" key="1">
    <source>
        <dbReference type="SAM" id="MobiDB-lite"/>
    </source>
</evidence>
<feature type="region of interest" description="Disordered" evidence="1">
    <location>
        <begin position="1"/>
        <end position="40"/>
    </location>
</feature>
<dbReference type="OrthoDB" id="6409715at2759"/>
<feature type="compositionally biased region" description="Acidic residues" evidence="1">
    <location>
        <begin position="29"/>
        <end position="40"/>
    </location>
</feature>
<sequence>MDEYSSDFSYNSDSDEKFVPPTHGHDISDSDDDDDDDEGVVQEAACQQDDSTMVENIVWENDSTSMKQFPFMKSECLLQPVSGNNPIDFFRHFLTDDILEQIVAETNDYAQKVLLHREKKKCSRINDWKDTTKEELLIFVGLILHMGTIRMNRIQDYWKTDSLFGLRAFAENMSRNRFLLLLRALHFAKIPEQNTEPPKDRLYKIRNMINSFNSRVSQIYYPGRELSLDESMILWRGRLVFRQYIPNKRHKYGIKLYMVTTSHGMILKFMVYTGMLDDSGGKGHSQKVVMNLLDGMLDVGHSVFMDNYYNSYELAKCLADRKTHCTGTIKKIRKTFPKESQVEYAFKEGETVQSLTCFGRIN</sequence>
<dbReference type="PANTHER" id="PTHR46599">
    <property type="entry name" value="PIGGYBAC TRANSPOSABLE ELEMENT-DERIVED PROTEIN 4"/>
    <property type="match status" value="1"/>
</dbReference>
<reference evidence="3 4" key="1">
    <citation type="submission" date="2013-11" db="EMBL/GenBank/DDBJ databases">
        <title>Genome sequencing of Stegodyphus mimosarum.</title>
        <authorList>
            <person name="Bechsgaard J."/>
        </authorList>
    </citation>
    <scope>NUCLEOTIDE SEQUENCE [LARGE SCALE GENOMIC DNA]</scope>
</reference>
<feature type="non-terminal residue" evidence="3">
    <location>
        <position position="362"/>
    </location>
</feature>
<dbReference type="Proteomes" id="UP000054359">
    <property type="component" value="Unassembled WGS sequence"/>
</dbReference>
<keyword evidence="4" id="KW-1185">Reference proteome</keyword>
<dbReference type="InterPro" id="IPR029526">
    <property type="entry name" value="PGBD"/>
</dbReference>
<feature type="compositionally biased region" description="Low complexity" evidence="1">
    <location>
        <begin position="1"/>
        <end position="12"/>
    </location>
</feature>
<name>A0A087V0V3_STEMI</name>
<dbReference type="OMA" id="MVENIVW"/>
<evidence type="ECO:0000259" key="2">
    <source>
        <dbReference type="Pfam" id="PF13843"/>
    </source>
</evidence>
<protein>
    <submittedName>
        <fullName evidence="3">PiggyBac transposable element-derived protein 4</fullName>
    </submittedName>
</protein>
<evidence type="ECO:0000313" key="3">
    <source>
        <dbReference type="EMBL" id="KFM83242.1"/>
    </source>
</evidence>
<feature type="domain" description="PiggyBac transposable element-derived protein" evidence="2">
    <location>
        <begin position="85"/>
        <end position="343"/>
    </location>
</feature>
<organism evidence="3 4">
    <name type="scientific">Stegodyphus mimosarum</name>
    <name type="common">African social velvet spider</name>
    <dbReference type="NCBI Taxonomy" id="407821"/>
    <lineage>
        <taxon>Eukaryota</taxon>
        <taxon>Metazoa</taxon>
        <taxon>Ecdysozoa</taxon>
        <taxon>Arthropoda</taxon>
        <taxon>Chelicerata</taxon>
        <taxon>Arachnida</taxon>
        <taxon>Araneae</taxon>
        <taxon>Araneomorphae</taxon>
        <taxon>Entelegynae</taxon>
        <taxon>Eresoidea</taxon>
        <taxon>Eresidae</taxon>
        <taxon>Stegodyphus</taxon>
    </lineage>
</organism>
<dbReference type="AlphaFoldDB" id="A0A087V0V3"/>
<proteinExistence type="predicted"/>
<dbReference type="STRING" id="407821.A0A087V0V3"/>
<accession>A0A087V0V3</accession>
<gene>
    <name evidence="3" type="ORF">X975_18455</name>
</gene>
<dbReference type="PANTHER" id="PTHR46599:SF3">
    <property type="entry name" value="PIGGYBAC TRANSPOSABLE ELEMENT-DERIVED PROTEIN 4"/>
    <property type="match status" value="1"/>
</dbReference>
<dbReference type="Pfam" id="PF13843">
    <property type="entry name" value="DDE_Tnp_1_7"/>
    <property type="match status" value="1"/>
</dbReference>
<feature type="compositionally biased region" description="Basic and acidic residues" evidence="1">
    <location>
        <begin position="14"/>
        <end position="28"/>
    </location>
</feature>